<organism evidence="1 2">
    <name type="scientific">Dreissena polymorpha</name>
    <name type="common">Zebra mussel</name>
    <name type="synonym">Mytilus polymorpha</name>
    <dbReference type="NCBI Taxonomy" id="45954"/>
    <lineage>
        <taxon>Eukaryota</taxon>
        <taxon>Metazoa</taxon>
        <taxon>Spiralia</taxon>
        <taxon>Lophotrochozoa</taxon>
        <taxon>Mollusca</taxon>
        <taxon>Bivalvia</taxon>
        <taxon>Autobranchia</taxon>
        <taxon>Heteroconchia</taxon>
        <taxon>Euheterodonta</taxon>
        <taxon>Imparidentia</taxon>
        <taxon>Neoheterodontei</taxon>
        <taxon>Myida</taxon>
        <taxon>Dreissenoidea</taxon>
        <taxon>Dreissenidae</taxon>
        <taxon>Dreissena</taxon>
    </lineage>
</organism>
<evidence type="ECO:0000313" key="1">
    <source>
        <dbReference type="EMBL" id="KAH3806786.1"/>
    </source>
</evidence>
<dbReference type="AlphaFoldDB" id="A0A9D4G0X6"/>
<name>A0A9D4G0X6_DREPO</name>
<accession>A0A9D4G0X6</accession>
<reference evidence="1" key="2">
    <citation type="submission" date="2020-11" db="EMBL/GenBank/DDBJ databases">
        <authorList>
            <person name="McCartney M.A."/>
            <person name="Auch B."/>
            <person name="Kono T."/>
            <person name="Mallez S."/>
            <person name="Becker A."/>
            <person name="Gohl D.M."/>
            <person name="Silverstein K.A.T."/>
            <person name="Koren S."/>
            <person name="Bechman K.B."/>
            <person name="Herman A."/>
            <person name="Abrahante J.E."/>
            <person name="Garbe J."/>
        </authorList>
    </citation>
    <scope>NUCLEOTIDE SEQUENCE</scope>
    <source>
        <strain evidence="1">Duluth1</strain>
        <tissue evidence="1">Whole animal</tissue>
    </source>
</reference>
<evidence type="ECO:0000313" key="2">
    <source>
        <dbReference type="Proteomes" id="UP000828390"/>
    </source>
</evidence>
<reference evidence="1" key="1">
    <citation type="journal article" date="2019" name="bioRxiv">
        <title>The Genome of the Zebra Mussel, Dreissena polymorpha: A Resource for Invasive Species Research.</title>
        <authorList>
            <person name="McCartney M.A."/>
            <person name="Auch B."/>
            <person name="Kono T."/>
            <person name="Mallez S."/>
            <person name="Zhang Y."/>
            <person name="Obille A."/>
            <person name="Becker A."/>
            <person name="Abrahante J.E."/>
            <person name="Garbe J."/>
            <person name="Badalamenti J.P."/>
            <person name="Herman A."/>
            <person name="Mangelson H."/>
            <person name="Liachko I."/>
            <person name="Sullivan S."/>
            <person name="Sone E.D."/>
            <person name="Koren S."/>
            <person name="Silverstein K.A.T."/>
            <person name="Beckman K.B."/>
            <person name="Gohl D.M."/>
        </authorList>
    </citation>
    <scope>NUCLEOTIDE SEQUENCE</scope>
    <source>
        <strain evidence="1">Duluth1</strain>
        <tissue evidence="1">Whole animal</tissue>
    </source>
</reference>
<comment type="caution">
    <text evidence="1">The sequence shown here is derived from an EMBL/GenBank/DDBJ whole genome shotgun (WGS) entry which is preliminary data.</text>
</comment>
<sequence>MGTNLLTKFHDDRKIIVASRVLIRKNASPLVGHVVQPTGTIYKLVQDITGTNLFTKLHEDRTIYVAFRVLTRKNDPLSGGHFFNQSESMSTSSNMLLAQIF</sequence>
<dbReference type="Proteomes" id="UP000828390">
    <property type="component" value="Unassembled WGS sequence"/>
</dbReference>
<gene>
    <name evidence="1" type="ORF">DPMN_135113</name>
</gene>
<protein>
    <submittedName>
        <fullName evidence="1">Uncharacterized protein</fullName>
    </submittedName>
</protein>
<dbReference type="EMBL" id="JAIWYP010000006">
    <property type="protein sequence ID" value="KAH3806786.1"/>
    <property type="molecule type" value="Genomic_DNA"/>
</dbReference>
<proteinExistence type="predicted"/>
<keyword evidence="2" id="KW-1185">Reference proteome</keyword>